<keyword evidence="1" id="KW-0812">Transmembrane</keyword>
<evidence type="ECO:0000256" key="1">
    <source>
        <dbReference type="SAM" id="Phobius"/>
    </source>
</evidence>
<sequence>MCYMKDGEFYACKRCKEKKLSNREQLKQIRKDIDWWGGNFSRRIDRQWNIVKAFMIIVLMLIAILYFR</sequence>
<dbReference type="EMBL" id="FLUM01000003">
    <property type="protein sequence ID" value="SBW05588.1"/>
    <property type="molecule type" value="Genomic_DNA"/>
</dbReference>
<reference evidence="2" key="1">
    <citation type="submission" date="2016-04" db="EMBL/GenBank/DDBJ databases">
        <authorList>
            <person name="Evans L.H."/>
            <person name="Alamgir A."/>
            <person name="Owens N."/>
            <person name="Weber N.D."/>
            <person name="Virtaneva K."/>
            <person name="Barbian K."/>
            <person name="Babar A."/>
            <person name="Rosenke K."/>
        </authorList>
    </citation>
    <scope>NUCLEOTIDE SEQUENCE</scope>
    <source>
        <strain evidence="2">86-1</strain>
    </source>
</reference>
<dbReference type="AlphaFoldDB" id="A0A212K1U5"/>
<proteinExistence type="predicted"/>
<accession>A0A212K1U5</accession>
<feature type="transmembrane region" description="Helical" evidence="1">
    <location>
        <begin position="50"/>
        <end position="67"/>
    </location>
</feature>
<organism evidence="2">
    <name type="scientific">uncultured Dysgonomonas sp</name>
    <dbReference type="NCBI Taxonomy" id="206096"/>
    <lineage>
        <taxon>Bacteria</taxon>
        <taxon>Pseudomonadati</taxon>
        <taxon>Bacteroidota</taxon>
        <taxon>Bacteroidia</taxon>
        <taxon>Bacteroidales</taxon>
        <taxon>Dysgonomonadaceae</taxon>
        <taxon>Dysgonomonas</taxon>
        <taxon>environmental samples</taxon>
    </lineage>
</organism>
<keyword evidence="1" id="KW-0472">Membrane</keyword>
<keyword evidence="1" id="KW-1133">Transmembrane helix</keyword>
<gene>
    <name evidence="2" type="ORF">KL86DYS1_31151</name>
</gene>
<evidence type="ECO:0000313" key="2">
    <source>
        <dbReference type="EMBL" id="SBW05588.1"/>
    </source>
</evidence>
<name>A0A212K1U5_9BACT</name>
<protein>
    <submittedName>
        <fullName evidence="2">Uncharacterized protein</fullName>
    </submittedName>
</protein>